<dbReference type="EMBL" id="BQNB010011256">
    <property type="protein sequence ID" value="GJS88202.1"/>
    <property type="molecule type" value="Genomic_DNA"/>
</dbReference>
<reference evidence="2" key="2">
    <citation type="submission" date="2022-01" db="EMBL/GenBank/DDBJ databases">
        <authorList>
            <person name="Yamashiro T."/>
            <person name="Shiraishi A."/>
            <person name="Satake H."/>
            <person name="Nakayama K."/>
        </authorList>
    </citation>
    <scope>NUCLEOTIDE SEQUENCE</scope>
</reference>
<sequence>MVRSLMFSFHLRGLEQVNASPLFVLLSLNLTSLVGRPIVRFGLGDIIYIANFVRFERLQKPNTSIPKGTNMETSKTSYVSVLKDGNQSDNSKAALVLDESCIKEHDFNISLIRKVPNFQEDMQDDLSSDEESQDDVAENKADKNKINEVSDVDRVSESSFTHVNDLVHEDINHSKTREKNTPHPKTLTNSRPLPDFEEYVVSTSADTPYKILWSTF</sequence>
<feature type="compositionally biased region" description="Basic and acidic residues" evidence="1">
    <location>
        <begin position="165"/>
        <end position="181"/>
    </location>
</feature>
<proteinExistence type="predicted"/>
<organism evidence="2 3">
    <name type="scientific">Tanacetum coccineum</name>
    <dbReference type="NCBI Taxonomy" id="301880"/>
    <lineage>
        <taxon>Eukaryota</taxon>
        <taxon>Viridiplantae</taxon>
        <taxon>Streptophyta</taxon>
        <taxon>Embryophyta</taxon>
        <taxon>Tracheophyta</taxon>
        <taxon>Spermatophyta</taxon>
        <taxon>Magnoliopsida</taxon>
        <taxon>eudicotyledons</taxon>
        <taxon>Gunneridae</taxon>
        <taxon>Pentapetalae</taxon>
        <taxon>asterids</taxon>
        <taxon>campanulids</taxon>
        <taxon>Asterales</taxon>
        <taxon>Asteraceae</taxon>
        <taxon>Asteroideae</taxon>
        <taxon>Anthemideae</taxon>
        <taxon>Anthemidinae</taxon>
        <taxon>Tanacetum</taxon>
    </lineage>
</organism>
<feature type="compositionally biased region" description="Basic and acidic residues" evidence="1">
    <location>
        <begin position="137"/>
        <end position="156"/>
    </location>
</feature>
<evidence type="ECO:0000313" key="2">
    <source>
        <dbReference type="EMBL" id="GJS88202.1"/>
    </source>
</evidence>
<keyword evidence="3" id="KW-1185">Reference proteome</keyword>
<protein>
    <submittedName>
        <fullName evidence="2">Uncharacterized protein</fullName>
    </submittedName>
</protein>
<accession>A0ABQ4ZED7</accession>
<name>A0ABQ4ZED7_9ASTR</name>
<dbReference type="Proteomes" id="UP001151760">
    <property type="component" value="Unassembled WGS sequence"/>
</dbReference>
<evidence type="ECO:0000313" key="3">
    <source>
        <dbReference type="Proteomes" id="UP001151760"/>
    </source>
</evidence>
<comment type="caution">
    <text evidence="2">The sequence shown here is derived from an EMBL/GenBank/DDBJ whole genome shotgun (WGS) entry which is preliminary data.</text>
</comment>
<gene>
    <name evidence="2" type="ORF">Tco_0770838</name>
</gene>
<feature type="compositionally biased region" description="Acidic residues" evidence="1">
    <location>
        <begin position="122"/>
        <end position="136"/>
    </location>
</feature>
<feature type="region of interest" description="Disordered" evidence="1">
    <location>
        <begin position="122"/>
        <end position="192"/>
    </location>
</feature>
<evidence type="ECO:0000256" key="1">
    <source>
        <dbReference type="SAM" id="MobiDB-lite"/>
    </source>
</evidence>
<reference evidence="2" key="1">
    <citation type="journal article" date="2022" name="Int. J. Mol. Sci.">
        <title>Draft Genome of Tanacetum Coccineum: Genomic Comparison of Closely Related Tanacetum-Family Plants.</title>
        <authorList>
            <person name="Yamashiro T."/>
            <person name="Shiraishi A."/>
            <person name="Nakayama K."/>
            <person name="Satake H."/>
        </authorList>
    </citation>
    <scope>NUCLEOTIDE SEQUENCE</scope>
</reference>